<dbReference type="AlphaFoldDB" id="A0A6H9Z8P8"/>
<evidence type="ECO:0000256" key="5">
    <source>
        <dbReference type="SAM" id="Phobius"/>
    </source>
</evidence>
<dbReference type="EMBL" id="WBMT01000002">
    <property type="protein sequence ID" value="KAB2351576.1"/>
    <property type="molecule type" value="Genomic_DNA"/>
</dbReference>
<evidence type="ECO:0000313" key="7">
    <source>
        <dbReference type="EMBL" id="KAB2351576.1"/>
    </source>
</evidence>
<proteinExistence type="inferred from homology"/>
<organism evidence="7 8">
    <name type="scientific">Actinomadura rudentiformis</name>
    <dbReference type="NCBI Taxonomy" id="359158"/>
    <lineage>
        <taxon>Bacteria</taxon>
        <taxon>Bacillati</taxon>
        <taxon>Actinomycetota</taxon>
        <taxon>Actinomycetes</taxon>
        <taxon>Streptosporangiales</taxon>
        <taxon>Thermomonosporaceae</taxon>
        <taxon>Actinomadura</taxon>
    </lineage>
</organism>
<gene>
    <name evidence="7" type="ORF">F8566_04945</name>
</gene>
<evidence type="ECO:0000256" key="4">
    <source>
        <dbReference type="ARBA" id="ARBA00022679"/>
    </source>
</evidence>
<feature type="domain" description="Glycosyltransferase 2-like" evidence="6">
    <location>
        <begin position="39"/>
        <end position="193"/>
    </location>
</feature>
<dbReference type="Gene3D" id="3.90.550.10">
    <property type="entry name" value="Spore Coat Polysaccharide Biosynthesis Protein SpsA, Chain A"/>
    <property type="match status" value="1"/>
</dbReference>
<reference evidence="7 8" key="1">
    <citation type="submission" date="2019-09" db="EMBL/GenBank/DDBJ databases">
        <title>Actinomadura physcomitrii sp. nov., a novel actinomycete isolated from moss [Physcomitrium sphaericum (Ludw) Fuernr].</title>
        <authorList>
            <person name="Zhuang X."/>
            <person name="Liu C."/>
        </authorList>
    </citation>
    <scope>NUCLEOTIDE SEQUENCE [LARGE SCALE GENOMIC DNA]</scope>
    <source>
        <strain evidence="7 8">HMC1</strain>
    </source>
</reference>
<keyword evidence="4 7" id="KW-0808">Transferase</keyword>
<dbReference type="Pfam" id="PF00535">
    <property type="entry name" value="Glycos_transf_2"/>
    <property type="match status" value="1"/>
</dbReference>
<protein>
    <submittedName>
        <fullName evidence="7">Glycosyltransferase family 2 protein</fullName>
    </submittedName>
</protein>
<feature type="transmembrane region" description="Helical" evidence="5">
    <location>
        <begin position="262"/>
        <end position="280"/>
    </location>
</feature>
<evidence type="ECO:0000256" key="1">
    <source>
        <dbReference type="ARBA" id="ARBA00004776"/>
    </source>
</evidence>
<keyword evidence="5" id="KW-0812">Transmembrane</keyword>
<dbReference type="OrthoDB" id="5174363at2"/>
<evidence type="ECO:0000256" key="2">
    <source>
        <dbReference type="ARBA" id="ARBA00006739"/>
    </source>
</evidence>
<keyword evidence="5" id="KW-0472">Membrane</keyword>
<dbReference type="PANTHER" id="PTHR43179">
    <property type="entry name" value="RHAMNOSYLTRANSFERASE WBBL"/>
    <property type="match status" value="1"/>
</dbReference>
<evidence type="ECO:0000313" key="8">
    <source>
        <dbReference type="Proteomes" id="UP000468735"/>
    </source>
</evidence>
<evidence type="ECO:0000256" key="3">
    <source>
        <dbReference type="ARBA" id="ARBA00022676"/>
    </source>
</evidence>
<sequence>MNGRSPHEKRDLAQRCHPSDRLVHDRGVAGSVSLKLSVVVLTMGNRPEELARAVRSALEQEHVDVEVVLVGNGVDPIGDRAGVAPFDDERVTTVHLPKNVGIPAGRNRGVEASCGDVILFLDDDGWYRSQRLGVYLRDRFAADPGLGIISFRVRDPEGGRGERRHVPRLRAGDPERSSEVTTFLGGACAVRRAAWDAAGGLPEDFFYAHEETDLAWQALNAGYRIVYDASAVMFHPAVLPTRHDMFYRYNARNRVWLARRNLPWLLAFTYLAVWVGMTVLRERKPSALKPWFKGFVEGWRKPAGPRRPISWRTAWRMTRTGRPPII</sequence>
<dbReference type="InterPro" id="IPR029044">
    <property type="entry name" value="Nucleotide-diphossugar_trans"/>
</dbReference>
<keyword evidence="3" id="KW-0328">Glycosyltransferase</keyword>
<accession>A0A6H9Z8P8</accession>
<comment type="pathway">
    <text evidence="1">Cell wall biogenesis; cell wall polysaccharide biosynthesis.</text>
</comment>
<keyword evidence="8" id="KW-1185">Reference proteome</keyword>
<evidence type="ECO:0000259" key="6">
    <source>
        <dbReference type="Pfam" id="PF00535"/>
    </source>
</evidence>
<dbReference type="SUPFAM" id="SSF53448">
    <property type="entry name" value="Nucleotide-diphospho-sugar transferases"/>
    <property type="match status" value="1"/>
</dbReference>
<comment type="caution">
    <text evidence="7">The sequence shown here is derived from an EMBL/GenBank/DDBJ whole genome shotgun (WGS) entry which is preliminary data.</text>
</comment>
<comment type="similarity">
    <text evidence="2">Belongs to the glycosyltransferase 2 family.</text>
</comment>
<dbReference type="Proteomes" id="UP000468735">
    <property type="component" value="Unassembled WGS sequence"/>
</dbReference>
<dbReference type="GO" id="GO:0016757">
    <property type="term" value="F:glycosyltransferase activity"/>
    <property type="evidence" value="ECO:0007669"/>
    <property type="project" value="UniProtKB-KW"/>
</dbReference>
<name>A0A6H9Z8P8_9ACTN</name>
<dbReference type="InterPro" id="IPR001173">
    <property type="entry name" value="Glyco_trans_2-like"/>
</dbReference>
<dbReference type="PANTHER" id="PTHR43179:SF12">
    <property type="entry name" value="GALACTOFURANOSYLTRANSFERASE GLFT2"/>
    <property type="match status" value="1"/>
</dbReference>
<keyword evidence="5" id="KW-1133">Transmembrane helix</keyword>